<accession>A0AAD9KT89</accession>
<dbReference type="Proteomes" id="UP001209878">
    <property type="component" value="Unassembled WGS sequence"/>
</dbReference>
<gene>
    <name evidence="1" type="ORF">NP493_670g01040</name>
</gene>
<dbReference type="InterPro" id="IPR009199">
    <property type="entry name" value="PhoPQ-act_pathogen-rel_PqaA"/>
</dbReference>
<sequence>MPKMIVSATGDEFFLPDDTHYYFDDLPQPTYMMFCENAEHTLLGHHDRIMSNIASLFVSIKTTNTTGTIMLKTSKTPKAIRYWSAQTLHDGRRDFRLVVKAFPYIHPVIWGDGPVEDLGNNEYRVELNKVPGDWVGFYIAMTFDGPMGKILEMTTEIHIIPDTFPFPPCHGVACKGTLVPPTLHGSTPTLTTGPVVTRSVWLAHEKEGNARSDGTTK</sequence>
<dbReference type="Pfam" id="PF10142">
    <property type="entry name" value="PhoPQ_related"/>
    <property type="match status" value="1"/>
</dbReference>
<reference evidence="1" key="1">
    <citation type="journal article" date="2023" name="Mol. Biol. Evol.">
        <title>Third-Generation Sequencing Reveals the Adaptive Role of the Epigenome in Three Deep-Sea Polychaetes.</title>
        <authorList>
            <person name="Perez M."/>
            <person name="Aroh O."/>
            <person name="Sun Y."/>
            <person name="Lan Y."/>
            <person name="Juniper S.K."/>
            <person name="Young C.R."/>
            <person name="Angers B."/>
            <person name="Qian P.Y."/>
        </authorList>
    </citation>
    <scope>NUCLEOTIDE SEQUENCE</scope>
    <source>
        <strain evidence="1">R07B-5</strain>
    </source>
</reference>
<dbReference type="AlphaFoldDB" id="A0AAD9KT89"/>
<keyword evidence="2" id="KW-1185">Reference proteome</keyword>
<evidence type="ECO:0000313" key="1">
    <source>
        <dbReference type="EMBL" id="KAK2176323.1"/>
    </source>
</evidence>
<organism evidence="1 2">
    <name type="scientific">Ridgeia piscesae</name>
    <name type="common">Tubeworm</name>
    <dbReference type="NCBI Taxonomy" id="27915"/>
    <lineage>
        <taxon>Eukaryota</taxon>
        <taxon>Metazoa</taxon>
        <taxon>Spiralia</taxon>
        <taxon>Lophotrochozoa</taxon>
        <taxon>Annelida</taxon>
        <taxon>Polychaeta</taxon>
        <taxon>Sedentaria</taxon>
        <taxon>Canalipalpata</taxon>
        <taxon>Sabellida</taxon>
        <taxon>Siboglinidae</taxon>
        <taxon>Ridgeia</taxon>
    </lineage>
</organism>
<evidence type="ECO:0000313" key="2">
    <source>
        <dbReference type="Proteomes" id="UP001209878"/>
    </source>
</evidence>
<dbReference type="PANTHER" id="PTHR31497">
    <property type="entry name" value="AUTOCRINE PROLIFERATION REPRESSOR PROTEIN A"/>
    <property type="match status" value="1"/>
</dbReference>
<comment type="caution">
    <text evidence="1">The sequence shown here is derived from an EMBL/GenBank/DDBJ whole genome shotgun (WGS) entry which is preliminary data.</text>
</comment>
<protein>
    <submittedName>
        <fullName evidence="1">Uncharacterized protein</fullName>
    </submittedName>
</protein>
<proteinExistence type="predicted"/>
<name>A0AAD9KT89_RIDPI</name>
<dbReference type="EMBL" id="JAODUO010000669">
    <property type="protein sequence ID" value="KAK2176323.1"/>
    <property type="molecule type" value="Genomic_DNA"/>
</dbReference>
<dbReference type="PANTHER" id="PTHR31497:SF0">
    <property type="entry name" value="AUTOCRINE PROLIFERATION REPRESSOR PROTEIN A"/>
    <property type="match status" value="1"/>
</dbReference>